<sequence length="329" mass="37537">MKPSQNLLSWQVFVATCRTRSISQAAVLLGIDLPKASRLLSALETELGEPLFDKSHRPIQPTPRAAELQRAVEPLVAGFQAALEPKAEPHERFTIRFAAPIELAQEYFSDKLFQYSELFHDIEFAVLPEVGPDDIRRGDVDVAVLNRRPADPSGLIIRNYNNSTTVPLATPEYLRRHGTPLSPADLKMHEGLLLKAYNDDTVTQQLFFGRERSEPLEWKRTFVTHDQLTLKRLLLEHHGITVDLSILHIGEEIRRGIVVPLLEGWTKTPWCMCLVNRREDELRSAKLRDFVLWMTATAREDSARSANECRQIIEDAYLRSKRVDLKRGS</sequence>
<accession>S3B8E7</accession>
<dbReference type="InterPro" id="IPR058163">
    <property type="entry name" value="LysR-type_TF_proteobact-type"/>
</dbReference>
<keyword evidence="4" id="KW-0804">Transcription</keyword>
<proteinExistence type="inferred from homology"/>
<dbReference type="PANTHER" id="PTHR30537">
    <property type="entry name" value="HTH-TYPE TRANSCRIPTIONAL REGULATOR"/>
    <property type="match status" value="1"/>
</dbReference>
<name>S3B8E7_9BURK</name>
<evidence type="ECO:0000256" key="1">
    <source>
        <dbReference type="ARBA" id="ARBA00009437"/>
    </source>
</evidence>
<dbReference type="Proteomes" id="UP000014400">
    <property type="component" value="Unassembled WGS sequence"/>
</dbReference>
<dbReference type="PROSITE" id="PS50931">
    <property type="entry name" value="HTH_LYSR"/>
    <property type="match status" value="1"/>
</dbReference>
<evidence type="ECO:0000256" key="3">
    <source>
        <dbReference type="ARBA" id="ARBA00023125"/>
    </source>
</evidence>
<dbReference type="PANTHER" id="PTHR30537:SF5">
    <property type="entry name" value="HTH-TYPE TRANSCRIPTIONAL ACTIVATOR TTDR-RELATED"/>
    <property type="match status" value="1"/>
</dbReference>
<evidence type="ECO:0000313" key="6">
    <source>
        <dbReference type="EMBL" id="EPD97623.1"/>
    </source>
</evidence>
<dbReference type="InterPro" id="IPR036390">
    <property type="entry name" value="WH_DNA-bd_sf"/>
</dbReference>
<dbReference type="eggNOG" id="COG0583">
    <property type="taxonomic scope" value="Bacteria"/>
</dbReference>
<dbReference type="GO" id="GO:0003700">
    <property type="term" value="F:DNA-binding transcription factor activity"/>
    <property type="evidence" value="ECO:0007669"/>
    <property type="project" value="InterPro"/>
</dbReference>
<evidence type="ECO:0000259" key="5">
    <source>
        <dbReference type="PROSITE" id="PS50931"/>
    </source>
</evidence>
<dbReference type="Pfam" id="PF03466">
    <property type="entry name" value="LysR_substrate"/>
    <property type="match status" value="1"/>
</dbReference>
<dbReference type="Gene3D" id="1.10.10.10">
    <property type="entry name" value="Winged helix-like DNA-binding domain superfamily/Winged helix DNA-binding domain"/>
    <property type="match status" value="1"/>
</dbReference>
<dbReference type="Pfam" id="PF00126">
    <property type="entry name" value="HTH_1"/>
    <property type="match status" value="1"/>
</dbReference>
<organism evidence="6 7">
    <name type="scientific">Sutterella wadsworthensis HGA0223</name>
    <dbReference type="NCBI Taxonomy" id="1203554"/>
    <lineage>
        <taxon>Bacteria</taxon>
        <taxon>Pseudomonadati</taxon>
        <taxon>Pseudomonadota</taxon>
        <taxon>Betaproteobacteria</taxon>
        <taxon>Burkholderiales</taxon>
        <taxon>Sutterellaceae</taxon>
        <taxon>Sutterella</taxon>
    </lineage>
</organism>
<dbReference type="PATRIC" id="fig|1203554.3.peg.2329"/>
<dbReference type="InterPro" id="IPR000847">
    <property type="entry name" value="LysR_HTH_N"/>
</dbReference>
<dbReference type="InterPro" id="IPR005119">
    <property type="entry name" value="LysR_subst-bd"/>
</dbReference>
<evidence type="ECO:0000313" key="7">
    <source>
        <dbReference type="Proteomes" id="UP000014400"/>
    </source>
</evidence>
<dbReference type="HOGENOM" id="CLU_039613_16_2_4"/>
<dbReference type="SUPFAM" id="SSF46785">
    <property type="entry name" value="Winged helix' DNA-binding domain"/>
    <property type="match status" value="1"/>
</dbReference>
<feature type="domain" description="HTH lysR-type" evidence="5">
    <location>
        <begin position="1"/>
        <end position="62"/>
    </location>
</feature>
<dbReference type="RefSeq" id="WP_016475243.1">
    <property type="nucleotide sequence ID" value="NZ_KE150481.1"/>
</dbReference>
<dbReference type="SUPFAM" id="SSF53850">
    <property type="entry name" value="Periplasmic binding protein-like II"/>
    <property type="match status" value="1"/>
</dbReference>
<reference evidence="6 7" key="1">
    <citation type="submission" date="2013-04" db="EMBL/GenBank/DDBJ databases">
        <title>The Genome Sequence of Sutterella wadsworthensis HGA0223.</title>
        <authorList>
            <consortium name="The Broad Institute Genomics Platform"/>
            <person name="Earl A."/>
            <person name="Ward D."/>
            <person name="Feldgarden M."/>
            <person name="Gevers D."/>
            <person name="Schmidt T.M."/>
            <person name="Dover J."/>
            <person name="Dai D."/>
            <person name="Walker B."/>
            <person name="Young S."/>
            <person name="Zeng Q."/>
            <person name="Gargeya S."/>
            <person name="Fitzgerald M."/>
            <person name="Haas B."/>
            <person name="Abouelleil A."/>
            <person name="Allen A.W."/>
            <person name="Alvarado L."/>
            <person name="Arachchi H.M."/>
            <person name="Berlin A.M."/>
            <person name="Chapman S.B."/>
            <person name="Gainer-Dewar J."/>
            <person name="Goldberg J."/>
            <person name="Griggs A."/>
            <person name="Gujja S."/>
            <person name="Hansen M."/>
            <person name="Howarth C."/>
            <person name="Imamovic A."/>
            <person name="Ireland A."/>
            <person name="Larimer J."/>
            <person name="McCowan C."/>
            <person name="Murphy C."/>
            <person name="Pearson M."/>
            <person name="Poon T.W."/>
            <person name="Priest M."/>
            <person name="Roberts A."/>
            <person name="Saif S."/>
            <person name="Shea T."/>
            <person name="Sisk P."/>
            <person name="Sykes S."/>
            <person name="Wortman J."/>
            <person name="Nusbaum C."/>
            <person name="Birren B."/>
        </authorList>
    </citation>
    <scope>NUCLEOTIDE SEQUENCE [LARGE SCALE GENOMIC DNA]</scope>
    <source>
        <strain evidence="6 7">HGA0223</strain>
    </source>
</reference>
<keyword evidence="3" id="KW-0238">DNA-binding</keyword>
<dbReference type="EMBL" id="ATCF01000035">
    <property type="protein sequence ID" value="EPD97623.1"/>
    <property type="molecule type" value="Genomic_DNA"/>
</dbReference>
<dbReference type="InterPro" id="IPR036388">
    <property type="entry name" value="WH-like_DNA-bd_sf"/>
</dbReference>
<comment type="similarity">
    <text evidence="1">Belongs to the LysR transcriptional regulatory family.</text>
</comment>
<dbReference type="AlphaFoldDB" id="S3B8E7"/>
<comment type="caution">
    <text evidence="6">The sequence shown here is derived from an EMBL/GenBank/DDBJ whole genome shotgun (WGS) entry which is preliminary data.</text>
</comment>
<dbReference type="GO" id="GO:0003677">
    <property type="term" value="F:DNA binding"/>
    <property type="evidence" value="ECO:0007669"/>
    <property type="project" value="UniProtKB-KW"/>
</dbReference>
<evidence type="ECO:0000256" key="2">
    <source>
        <dbReference type="ARBA" id="ARBA00023015"/>
    </source>
</evidence>
<dbReference type="STRING" id="1203554.HMPREF1476_02244"/>
<gene>
    <name evidence="6" type="ORF">HMPREF1476_02244</name>
</gene>
<dbReference type="Gene3D" id="3.40.190.290">
    <property type="match status" value="1"/>
</dbReference>
<keyword evidence="7" id="KW-1185">Reference proteome</keyword>
<evidence type="ECO:0000256" key="4">
    <source>
        <dbReference type="ARBA" id="ARBA00023163"/>
    </source>
</evidence>
<protein>
    <recommendedName>
        <fullName evidence="5">HTH lysR-type domain-containing protein</fullName>
    </recommendedName>
</protein>
<keyword evidence="2" id="KW-0805">Transcription regulation</keyword>